<dbReference type="InParanoid" id="T0RU06"/>
<keyword evidence="3" id="KW-1185">Reference proteome</keyword>
<dbReference type="InterPro" id="IPR011009">
    <property type="entry name" value="Kinase-like_dom_sf"/>
</dbReference>
<organism evidence="2 3">
    <name type="scientific">Saprolegnia diclina (strain VS20)</name>
    <dbReference type="NCBI Taxonomy" id="1156394"/>
    <lineage>
        <taxon>Eukaryota</taxon>
        <taxon>Sar</taxon>
        <taxon>Stramenopiles</taxon>
        <taxon>Oomycota</taxon>
        <taxon>Saprolegniomycetes</taxon>
        <taxon>Saprolegniales</taxon>
        <taxon>Saprolegniaceae</taxon>
        <taxon>Saprolegnia</taxon>
    </lineage>
</organism>
<sequence>MHHPNIVRFLGVDYDDQTKTVLYVTEQLERGDLASILASDEVLSVQVCIQILFDVACGMTYLHSQPKPIMHRDLRAANVHISRNYRAKVANFELSGKRGLDKSRVGTPAWTAPEILAGDADYTEKVDVYSFAMLMVEIMNRKMPYADESKAMPAPQLLNEIVSKQRRPTILHPENWPQQMLNLVEACWEEDAEERPAFQSVVAELDTYLKQPQA</sequence>
<evidence type="ECO:0000259" key="1">
    <source>
        <dbReference type="PROSITE" id="PS50011"/>
    </source>
</evidence>
<dbReference type="InterPro" id="IPR020635">
    <property type="entry name" value="Tyr_kinase_cat_dom"/>
</dbReference>
<dbReference type="InterPro" id="IPR001245">
    <property type="entry name" value="Ser-Thr/Tyr_kinase_cat_dom"/>
</dbReference>
<dbReference type="OrthoDB" id="4062651at2759"/>
<name>T0RU06_SAPDV</name>
<dbReference type="SMART" id="SM00219">
    <property type="entry name" value="TyrKc"/>
    <property type="match status" value="1"/>
</dbReference>
<dbReference type="eggNOG" id="KOG0192">
    <property type="taxonomic scope" value="Eukaryota"/>
</dbReference>
<dbReference type="Pfam" id="PF07714">
    <property type="entry name" value="PK_Tyr_Ser-Thr"/>
    <property type="match status" value="1"/>
</dbReference>
<dbReference type="RefSeq" id="XP_008612672.1">
    <property type="nucleotide sequence ID" value="XM_008614450.1"/>
</dbReference>
<keyword evidence="2" id="KW-0418">Kinase</keyword>
<dbReference type="PROSITE" id="PS50011">
    <property type="entry name" value="PROTEIN_KINASE_DOM"/>
    <property type="match status" value="1"/>
</dbReference>
<feature type="domain" description="Protein kinase" evidence="1">
    <location>
        <begin position="1"/>
        <end position="209"/>
    </location>
</feature>
<evidence type="ECO:0000313" key="2">
    <source>
        <dbReference type="EMBL" id="EQC33877.1"/>
    </source>
</evidence>
<dbReference type="InterPro" id="IPR051681">
    <property type="entry name" value="Ser/Thr_Kinases-Pseudokinases"/>
</dbReference>
<gene>
    <name evidence="2" type="ORF">SDRG_08558</name>
</gene>
<dbReference type="Proteomes" id="UP000030762">
    <property type="component" value="Unassembled WGS sequence"/>
</dbReference>
<dbReference type="Gene3D" id="1.10.510.10">
    <property type="entry name" value="Transferase(Phosphotransferase) domain 1"/>
    <property type="match status" value="1"/>
</dbReference>
<evidence type="ECO:0000313" key="3">
    <source>
        <dbReference type="Proteomes" id="UP000030762"/>
    </source>
</evidence>
<dbReference type="GO" id="GO:0004713">
    <property type="term" value="F:protein tyrosine kinase activity"/>
    <property type="evidence" value="ECO:0007669"/>
    <property type="project" value="InterPro"/>
</dbReference>
<protein>
    <submittedName>
        <fullName evidence="2">TKL protein kinase</fullName>
    </submittedName>
</protein>
<dbReference type="SUPFAM" id="SSF56112">
    <property type="entry name" value="Protein kinase-like (PK-like)"/>
    <property type="match status" value="1"/>
</dbReference>
<proteinExistence type="predicted"/>
<accession>T0RU06</accession>
<dbReference type="VEuPathDB" id="FungiDB:SDRG_08558"/>
<keyword evidence="2" id="KW-0808">Transferase</keyword>
<dbReference type="OMA" id="KMPYADE"/>
<dbReference type="GeneID" id="19949285"/>
<dbReference type="InterPro" id="IPR000719">
    <property type="entry name" value="Prot_kinase_dom"/>
</dbReference>
<dbReference type="EMBL" id="JH767157">
    <property type="protein sequence ID" value="EQC33877.1"/>
    <property type="molecule type" value="Genomic_DNA"/>
</dbReference>
<dbReference type="AlphaFoldDB" id="T0RU06"/>
<reference evidence="2 3" key="1">
    <citation type="submission" date="2012-04" db="EMBL/GenBank/DDBJ databases">
        <title>The Genome Sequence of Saprolegnia declina VS20.</title>
        <authorList>
            <consortium name="The Broad Institute Genome Sequencing Platform"/>
            <person name="Russ C."/>
            <person name="Nusbaum C."/>
            <person name="Tyler B."/>
            <person name="van West P."/>
            <person name="Dieguez-Uribeondo J."/>
            <person name="de Bruijn I."/>
            <person name="Tripathy S."/>
            <person name="Jiang R."/>
            <person name="Young S.K."/>
            <person name="Zeng Q."/>
            <person name="Gargeya S."/>
            <person name="Fitzgerald M."/>
            <person name="Haas B."/>
            <person name="Abouelleil A."/>
            <person name="Alvarado L."/>
            <person name="Arachchi H.M."/>
            <person name="Berlin A."/>
            <person name="Chapman S.B."/>
            <person name="Goldberg J."/>
            <person name="Griggs A."/>
            <person name="Gujja S."/>
            <person name="Hansen M."/>
            <person name="Howarth C."/>
            <person name="Imamovic A."/>
            <person name="Larimer J."/>
            <person name="McCowen C."/>
            <person name="Montmayeur A."/>
            <person name="Murphy C."/>
            <person name="Neiman D."/>
            <person name="Pearson M."/>
            <person name="Priest M."/>
            <person name="Roberts A."/>
            <person name="Saif S."/>
            <person name="Shea T."/>
            <person name="Sisk P."/>
            <person name="Sykes S."/>
            <person name="Wortman J."/>
            <person name="Nusbaum C."/>
            <person name="Birren B."/>
        </authorList>
    </citation>
    <scope>NUCLEOTIDE SEQUENCE [LARGE SCALE GENOMIC DNA]</scope>
    <source>
        <strain evidence="2 3">VS20</strain>
    </source>
</reference>
<dbReference type="PANTHER" id="PTHR44329">
    <property type="entry name" value="SERINE/THREONINE-PROTEIN KINASE TNNI3K-RELATED"/>
    <property type="match status" value="1"/>
</dbReference>
<dbReference type="STRING" id="1156394.T0RU06"/>
<dbReference type="GO" id="GO:0005524">
    <property type="term" value="F:ATP binding"/>
    <property type="evidence" value="ECO:0007669"/>
    <property type="project" value="InterPro"/>
</dbReference>
<dbReference type="GO" id="GO:0004674">
    <property type="term" value="F:protein serine/threonine kinase activity"/>
    <property type="evidence" value="ECO:0007669"/>
    <property type="project" value="TreeGrafter"/>
</dbReference>